<evidence type="ECO:0000313" key="1">
    <source>
        <dbReference type="EMBL" id="KAA8515632.1"/>
    </source>
</evidence>
<evidence type="ECO:0000313" key="2">
    <source>
        <dbReference type="Proteomes" id="UP000325577"/>
    </source>
</evidence>
<dbReference type="AlphaFoldDB" id="A0A5J4ZD14"/>
<keyword evidence="2" id="KW-1185">Reference proteome</keyword>
<accession>A0A5J4ZD14</accession>
<organism evidence="1 2">
    <name type="scientific">Nyssa sinensis</name>
    <dbReference type="NCBI Taxonomy" id="561372"/>
    <lineage>
        <taxon>Eukaryota</taxon>
        <taxon>Viridiplantae</taxon>
        <taxon>Streptophyta</taxon>
        <taxon>Embryophyta</taxon>
        <taxon>Tracheophyta</taxon>
        <taxon>Spermatophyta</taxon>
        <taxon>Magnoliopsida</taxon>
        <taxon>eudicotyledons</taxon>
        <taxon>Gunneridae</taxon>
        <taxon>Pentapetalae</taxon>
        <taxon>asterids</taxon>
        <taxon>Cornales</taxon>
        <taxon>Nyssaceae</taxon>
        <taxon>Nyssa</taxon>
    </lineage>
</organism>
<sequence>MKKKRTQTTSTVELEIQIETLASSKVCTSQTTLQRILLAKSEVLKPNEQMKDIAKLFIAEQSPLGRG</sequence>
<name>A0A5J4ZD14_9ASTE</name>
<dbReference type="EMBL" id="CM018052">
    <property type="protein sequence ID" value="KAA8515632.1"/>
    <property type="molecule type" value="Genomic_DNA"/>
</dbReference>
<reference evidence="1 2" key="1">
    <citation type="submission" date="2019-09" db="EMBL/GenBank/DDBJ databases">
        <title>A chromosome-level genome assembly of the Chinese tupelo Nyssa sinensis.</title>
        <authorList>
            <person name="Yang X."/>
            <person name="Kang M."/>
            <person name="Yang Y."/>
            <person name="Xiong H."/>
            <person name="Wang M."/>
            <person name="Zhang Z."/>
            <person name="Wang Z."/>
            <person name="Wu H."/>
            <person name="Ma T."/>
            <person name="Liu J."/>
            <person name="Xi Z."/>
        </authorList>
    </citation>
    <scope>NUCLEOTIDE SEQUENCE [LARGE SCALE GENOMIC DNA]</scope>
    <source>
        <strain evidence="1">J267</strain>
        <tissue evidence="1">Leaf</tissue>
    </source>
</reference>
<proteinExistence type="predicted"/>
<gene>
    <name evidence="1" type="ORF">F0562_018757</name>
</gene>
<protein>
    <submittedName>
        <fullName evidence="1">Uncharacterized protein</fullName>
    </submittedName>
</protein>
<dbReference type="Proteomes" id="UP000325577">
    <property type="component" value="Linkage Group LG9"/>
</dbReference>